<dbReference type="AlphaFoldDB" id="A0A1I6CRG4"/>
<evidence type="ECO:0000313" key="1">
    <source>
        <dbReference type="EMBL" id="SFQ95771.1"/>
    </source>
</evidence>
<name>A0A1I6CRG4_9FIRM</name>
<dbReference type="RefSeq" id="WP_092481630.1">
    <property type="nucleotide sequence ID" value="NZ_FOYM01000001.1"/>
</dbReference>
<sequence>MRGKIILLYFVIMLVLAGCSLYNAQPAEKEAAKQQKQPTRSRPEVGSMQVAEPVPGQKENPVLAPADYTKIVTGISQAVDVFVDSLLVNDLKNATACLYGLDEEGGALTLEELQRQVELLHPVQWQVTSCRPAGREGMLAALSFTLPDGTVCQTGFFSVRSDGNLWTIHYNSFTDSFNAMARHLLDRSEPTLSEE</sequence>
<dbReference type="PROSITE" id="PS51257">
    <property type="entry name" value="PROKAR_LIPOPROTEIN"/>
    <property type="match status" value="1"/>
</dbReference>
<reference evidence="2" key="1">
    <citation type="submission" date="2016-10" db="EMBL/GenBank/DDBJ databases">
        <authorList>
            <person name="Varghese N."/>
            <person name="Submissions S."/>
        </authorList>
    </citation>
    <scope>NUCLEOTIDE SEQUENCE [LARGE SCALE GENOMIC DNA]</scope>
    <source>
        <strain evidence="2">DSM 3669</strain>
    </source>
</reference>
<dbReference type="EMBL" id="FOYM01000001">
    <property type="protein sequence ID" value="SFQ95771.1"/>
    <property type="molecule type" value="Genomic_DNA"/>
</dbReference>
<gene>
    <name evidence="1" type="ORF">SAMN05660706_101248</name>
</gene>
<evidence type="ECO:0008006" key="3">
    <source>
        <dbReference type="Google" id="ProtNLM"/>
    </source>
</evidence>
<protein>
    <recommendedName>
        <fullName evidence="3">Lipoprotein</fullName>
    </recommendedName>
</protein>
<accession>A0A1I6CRG4</accession>
<dbReference type="Proteomes" id="UP000199584">
    <property type="component" value="Unassembled WGS sequence"/>
</dbReference>
<keyword evidence="2" id="KW-1185">Reference proteome</keyword>
<dbReference type="STRING" id="39060.SAMN05660706_101248"/>
<proteinExistence type="predicted"/>
<dbReference type="OrthoDB" id="9831965at2"/>
<evidence type="ECO:0000313" key="2">
    <source>
        <dbReference type="Proteomes" id="UP000199584"/>
    </source>
</evidence>
<organism evidence="1 2">
    <name type="scientific">Desulfoscipio geothermicus DSM 3669</name>
    <dbReference type="NCBI Taxonomy" id="1121426"/>
    <lineage>
        <taxon>Bacteria</taxon>
        <taxon>Bacillati</taxon>
        <taxon>Bacillota</taxon>
        <taxon>Clostridia</taxon>
        <taxon>Eubacteriales</taxon>
        <taxon>Desulfallaceae</taxon>
        <taxon>Desulfoscipio</taxon>
    </lineage>
</organism>